<evidence type="ECO:0000313" key="11">
    <source>
        <dbReference type="EMBL" id="EER32160.1"/>
    </source>
</evidence>
<dbReference type="PROSITE" id="PS00344">
    <property type="entry name" value="GATA_ZN_FINGER_1"/>
    <property type="match status" value="1"/>
</dbReference>
<keyword evidence="7" id="KW-0539">Nucleus</keyword>
<dbReference type="STRING" id="294747.C5MDS9"/>
<feature type="compositionally biased region" description="Basic and acidic residues" evidence="9">
    <location>
        <begin position="569"/>
        <end position="583"/>
    </location>
</feature>
<feature type="compositionally biased region" description="Polar residues" evidence="9">
    <location>
        <begin position="162"/>
        <end position="172"/>
    </location>
</feature>
<dbReference type="GO" id="GO:0000978">
    <property type="term" value="F:RNA polymerase II cis-regulatory region sequence-specific DNA binding"/>
    <property type="evidence" value="ECO:0007669"/>
    <property type="project" value="TreeGrafter"/>
</dbReference>
<feature type="region of interest" description="Disordered" evidence="9">
    <location>
        <begin position="415"/>
        <end position="469"/>
    </location>
</feature>
<dbReference type="KEGG" id="ctp:CTRG_03831"/>
<dbReference type="InterPro" id="IPR013088">
    <property type="entry name" value="Znf_NHR/GATA"/>
</dbReference>
<evidence type="ECO:0000256" key="5">
    <source>
        <dbReference type="ARBA" id="ARBA00023015"/>
    </source>
</evidence>
<dbReference type="SMART" id="SM00401">
    <property type="entry name" value="ZnF_GATA"/>
    <property type="match status" value="1"/>
</dbReference>
<feature type="region of interest" description="Disordered" evidence="9">
    <location>
        <begin position="146"/>
        <end position="177"/>
    </location>
</feature>
<proteinExistence type="predicted"/>
<evidence type="ECO:0000256" key="8">
    <source>
        <dbReference type="PROSITE-ProRule" id="PRU00094"/>
    </source>
</evidence>
<dbReference type="GO" id="GO:0000122">
    <property type="term" value="P:negative regulation of transcription by RNA polymerase II"/>
    <property type="evidence" value="ECO:0007669"/>
    <property type="project" value="TreeGrafter"/>
</dbReference>
<feature type="domain" description="GATA-type" evidence="10">
    <location>
        <begin position="468"/>
        <end position="521"/>
    </location>
</feature>
<reference evidence="11 12" key="1">
    <citation type="journal article" date="2009" name="Nature">
        <title>Evolution of pathogenicity and sexual reproduction in eight Candida genomes.</title>
        <authorList>
            <person name="Butler G."/>
            <person name="Rasmussen M.D."/>
            <person name="Lin M.F."/>
            <person name="Santos M.A."/>
            <person name="Sakthikumar S."/>
            <person name="Munro C.A."/>
            <person name="Rheinbay E."/>
            <person name="Grabherr M."/>
            <person name="Forche A."/>
            <person name="Reedy J.L."/>
            <person name="Agrafioti I."/>
            <person name="Arnaud M.B."/>
            <person name="Bates S."/>
            <person name="Brown A.J."/>
            <person name="Brunke S."/>
            <person name="Costanzo M.C."/>
            <person name="Fitzpatrick D.A."/>
            <person name="de Groot P.W."/>
            <person name="Harris D."/>
            <person name="Hoyer L.L."/>
            <person name="Hube B."/>
            <person name="Klis F.M."/>
            <person name="Kodira C."/>
            <person name="Lennard N."/>
            <person name="Logue M.E."/>
            <person name="Martin R."/>
            <person name="Neiman A.M."/>
            <person name="Nikolaou E."/>
            <person name="Quail M.A."/>
            <person name="Quinn J."/>
            <person name="Santos M.C."/>
            <person name="Schmitzberger F.F."/>
            <person name="Sherlock G."/>
            <person name="Shah P."/>
            <person name="Silverstein K.A."/>
            <person name="Skrzypek M.S."/>
            <person name="Soll D."/>
            <person name="Staggs R."/>
            <person name="Stansfield I."/>
            <person name="Stumpf M.P."/>
            <person name="Sudbery P.E."/>
            <person name="Srikantha T."/>
            <person name="Zeng Q."/>
            <person name="Berman J."/>
            <person name="Berriman M."/>
            <person name="Heitman J."/>
            <person name="Gow N.A."/>
            <person name="Lorenz M.C."/>
            <person name="Birren B.W."/>
            <person name="Kellis M."/>
            <person name="Cuomo C.A."/>
        </authorList>
    </citation>
    <scope>NUCLEOTIDE SEQUENCE [LARGE SCALE GENOMIC DNA]</scope>
    <source>
        <strain evidence="12">ATCC MYA-3404 / T1</strain>
    </source>
</reference>
<evidence type="ECO:0000313" key="12">
    <source>
        <dbReference type="Proteomes" id="UP000002037"/>
    </source>
</evidence>
<gene>
    <name evidence="11" type="ORF">CTRG_03831</name>
</gene>
<feature type="region of interest" description="Disordered" evidence="9">
    <location>
        <begin position="519"/>
        <end position="589"/>
    </location>
</feature>
<dbReference type="InterPro" id="IPR013860">
    <property type="entry name" value="AreA_GATA"/>
</dbReference>
<dbReference type="InterPro" id="IPR000679">
    <property type="entry name" value="Znf_GATA"/>
</dbReference>
<dbReference type="GO" id="GO:0008270">
    <property type="term" value="F:zinc ion binding"/>
    <property type="evidence" value="ECO:0007669"/>
    <property type="project" value="UniProtKB-KW"/>
</dbReference>
<feature type="compositionally biased region" description="Basic residues" evidence="9">
    <location>
        <begin position="442"/>
        <end position="456"/>
    </location>
</feature>
<dbReference type="CDD" id="cd00202">
    <property type="entry name" value="ZnF_GATA"/>
    <property type="match status" value="1"/>
</dbReference>
<dbReference type="GO" id="GO:0045944">
    <property type="term" value="P:positive regulation of transcription by RNA polymerase II"/>
    <property type="evidence" value="ECO:0007669"/>
    <property type="project" value="TreeGrafter"/>
</dbReference>
<evidence type="ECO:0000256" key="6">
    <source>
        <dbReference type="ARBA" id="ARBA00023163"/>
    </source>
</evidence>
<dbReference type="VEuPathDB" id="FungiDB:CTRG_03831"/>
<dbReference type="Pfam" id="PF00320">
    <property type="entry name" value="GATA"/>
    <property type="match status" value="1"/>
</dbReference>
<dbReference type="GO" id="GO:0000981">
    <property type="term" value="F:DNA-binding transcription factor activity, RNA polymerase II-specific"/>
    <property type="evidence" value="ECO:0007669"/>
    <property type="project" value="TreeGrafter"/>
</dbReference>
<keyword evidence="5" id="KW-0805">Transcription regulation</keyword>
<dbReference type="Pfam" id="PF08550">
    <property type="entry name" value="GATA_AreA"/>
    <property type="match status" value="1"/>
</dbReference>
<feature type="region of interest" description="Disordered" evidence="9">
    <location>
        <begin position="1"/>
        <end position="31"/>
    </location>
</feature>
<keyword evidence="6" id="KW-0804">Transcription</keyword>
<protein>
    <recommendedName>
        <fullName evidence="10">GATA-type domain-containing protein</fullName>
    </recommendedName>
</protein>
<dbReference type="eggNOG" id="KOG1601">
    <property type="taxonomic scope" value="Eukaryota"/>
</dbReference>
<feature type="compositionally biased region" description="Low complexity" evidence="9">
    <location>
        <begin position="16"/>
        <end position="27"/>
    </location>
</feature>
<keyword evidence="2" id="KW-0479">Metal-binding</keyword>
<dbReference type="InterPro" id="IPR039355">
    <property type="entry name" value="Transcription_factor_GATA"/>
</dbReference>
<organism evidence="11 12">
    <name type="scientific">Candida tropicalis (strain ATCC MYA-3404 / T1)</name>
    <name type="common">Yeast</name>
    <dbReference type="NCBI Taxonomy" id="294747"/>
    <lineage>
        <taxon>Eukaryota</taxon>
        <taxon>Fungi</taxon>
        <taxon>Dikarya</taxon>
        <taxon>Ascomycota</taxon>
        <taxon>Saccharomycotina</taxon>
        <taxon>Pichiomycetes</taxon>
        <taxon>Debaryomycetaceae</taxon>
        <taxon>Candida/Lodderomyces clade</taxon>
        <taxon>Candida</taxon>
    </lineage>
</organism>
<evidence type="ECO:0000259" key="10">
    <source>
        <dbReference type="PROSITE" id="PS50114"/>
    </source>
</evidence>
<feature type="compositionally biased region" description="Polar residues" evidence="9">
    <location>
        <begin position="1"/>
        <end position="15"/>
    </location>
</feature>
<keyword evidence="3 8" id="KW-0863">Zinc-finger</keyword>
<dbReference type="RefSeq" id="XP_002549534.1">
    <property type="nucleotide sequence ID" value="XM_002549488.1"/>
</dbReference>
<evidence type="ECO:0000256" key="7">
    <source>
        <dbReference type="ARBA" id="ARBA00023242"/>
    </source>
</evidence>
<dbReference type="Proteomes" id="UP000002037">
    <property type="component" value="Unassembled WGS sequence"/>
</dbReference>
<keyword evidence="4" id="KW-0862">Zinc</keyword>
<evidence type="ECO:0000256" key="1">
    <source>
        <dbReference type="ARBA" id="ARBA00004123"/>
    </source>
</evidence>
<feature type="compositionally biased region" description="Polar residues" evidence="9">
    <location>
        <begin position="551"/>
        <end position="566"/>
    </location>
</feature>
<comment type="subcellular location">
    <subcellularLocation>
        <location evidence="1">Nucleus</location>
    </subcellularLocation>
</comment>
<dbReference type="GeneID" id="8301456"/>
<dbReference type="EMBL" id="GG692399">
    <property type="protein sequence ID" value="EER32160.1"/>
    <property type="molecule type" value="Genomic_DNA"/>
</dbReference>
<dbReference type="PROSITE" id="PS50114">
    <property type="entry name" value="GATA_ZN_FINGER_2"/>
    <property type="match status" value="1"/>
</dbReference>
<dbReference type="PANTHER" id="PTHR10071:SF281">
    <property type="entry name" value="BOX A-BINDING FACTOR-RELATED"/>
    <property type="match status" value="1"/>
</dbReference>
<feature type="compositionally biased region" description="Low complexity" evidence="9">
    <location>
        <begin position="457"/>
        <end position="469"/>
    </location>
</feature>
<sequence>MSINYNSTGKYQSLYSPSSTTSTFPPSNRNTLSVTGSSTAFTQSSYPKSIKLSQLLTQESDNIESLWKMYNRARESLPYQARMENLTWRMMYINNKSIFTNNNSAIPGIHHDDTNIVEEILDPTGDEFDYVAHIRKIGQNNTMNDAHMINDDDDDNDDDDITASTGGMTSISTRKRPAPFSPLIQPEKPTVSLLSAQLHQQQTYHHPLHQQQQHNGNDKDHFNNGSFQPMQHETVESISSAFEFSLDPLAFEGPNQNFQEFQLHHQHHDSVPSSFNEKPLFDDFLHHYNHDTSTSISSSLSTVVPTNTQLSMTSPQNINNNNNNNHARFNSTVSISAMAPTTATPNSLLRQESMISLPDFNHSNSLRSMSHTPLQTHFSSSFNEGSTFGGITLPSQLNQQQQQQAHSLQSESIYFDANPNDNDFMSNNSQSLPHQQPQPSARKTKKRVSTKSRKKGTTSPESTSSSTTVAITSCTNCGTKTTPLWRRNPQGQPLCNACGLFLKLHGVVRPLALKTDVIKKRQRQSKKTEDSTINNSNVTPDGDDLFPSPLKKTSNGISKKPSISTINKKKPETGDRINEKDLDWLSLQH</sequence>
<dbReference type="Gene3D" id="3.30.50.10">
    <property type="entry name" value="Erythroid Transcription Factor GATA-1, subunit A"/>
    <property type="match status" value="1"/>
</dbReference>
<dbReference type="GO" id="GO:0005634">
    <property type="term" value="C:nucleus"/>
    <property type="evidence" value="ECO:0007669"/>
    <property type="project" value="UniProtKB-SubCell"/>
</dbReference>
<dbReference type="HOGENOM" id="CLU_021528_0_0_1"/>
<feature type="region of interest" description="Disordered" evidence="9">
    <location>
        <begin position="201"/>
        <end position="228"/>
    </location>
</feature>
<dbReference type="OrthoDB" id="515401at2759"/>
<keyword evidence="12" id="KW-1185">Reference proteome</keyword>
<dbReference type="PANTHER" id="PTHR10071">
    <property type="entry name" value="TRANSCRIPTION FACTOR GATA FAMILY MEMBER"/>
    <property type="match status" value="1"/>
</dbReference>
<evidence type="ECO:0000256" key="4">
    <source>
        <dbReference type="ARBA" id="ARBA00022833"/>
    </source>
</evidence>
<evidence type="ECO:0000256" key="2">
    <source>
        <dbReference type="ARBA" id="ARBA00022723"/>
    </source>
</evidence>
<dbReference type="SUPFAM" id="SSF57716">
    <property type="entry name" value="Glucocorticoid receptor-like (DNA-binding domain)"/>
    <property type="match status" value="1"/>
</dbReference>
<evidence type="ECO:0000256" key="3">
    <source>
        <dbReference type="ARBA" id="ARBA00022771"/>
    </source>
</evidence>
<dbReference type="AlphaFoldDB" id="C5MDS9"/>
<feature type="compositionally biased region" description="Polar residues" evidence="9">
    <location>
        <begin position="201"/>
        <end position="215"/>
    </location>
</feature>
<feature type="compositionally biased region" description="Low complexity" evidence="9">
    <location>
        <begin position="426"/>
        <end position="440"/>
    </location>
</feature>
<accession>C5MDS9</accession>
<feature type="compositionally biased region" description="Acidic residues" evidence="9">
    <location>
        <begin position="151"/>
        <end position="161"/>
    </location>
</feature>
<dbReference type="PRINTS" id="PR00619">
    <property type="entry name" value="GATAZNFINGER"/>
</dbReference>
<dbReference type="FunFam" id="3.30.50.10:FF:000007">
    <property type="entry name" value="Nitrogen regulatory AreA, N-terminal"/>
    <property type="match status" value="1"/>
</dbReference>
<evidence type="ECO:0000256" key="9">
    <source>
        <dbReference type="SAM" id="MobiDB-lite"/>
    </source>
</evidence>
<name>C5MDS9_CANTT</name>